<organism evidence="1 2">
    <name type="scientific">Araneus ventricosus</name>
    <name type="common">Orbweaver spider</name>
    <name type="synonym">Epeira ventricosa</name>
    <dbReference type="NCBI Taxonomy" id="182803"/>
    <lineage>
        <taxon>Eukaryota</taxon>
        <taxon>Metazoa</taxon>
        <taxon>Ecdysozoa</taxon>
        <taxon>Arthropoda</taxon>
        <taxon>Chelicerata</taxon>
        <taxon>Arachnida</taxon>
        <taxon>Araneae</taxon>
        <taxon>Araneomorphae</taxon>
        <taxon>Entelegynae</taxon>
        <taxon>Araneoidea</taxon>
        <taxon>Araneidae</taxon>
        <taxon>Araneus</taxon>
    </lineage>
</organism>
<dbReference type="AlphaFoldDB" id="A0A4Y2AA32"/>
<proteinExistence type="predicted"/>
<comment type="caution">
    <text evidence="1">The sequence shown here is derived from an EMBL/GenBank/DDBJ whole genome shotgun (WGS) entry which is preliminary data.</text>
</comment>
<protein>
    <submittedName>
        <fullName evidence="1">Uncharacterized protein</fullName>
    </submittedName>
</protein>
<dbReference type="EMBL" id="BGPR01000010">
    <property type="protein sequence ID" value="GBL76731.1"/>
    <property type="molecule type" value="Genomic_DNA"/>
</dbReference>
<accession>A0A4Y2AA32</accession>
<sequence length="81" mass="9022">MVEIAETTAIQRSSDCVFRSPVLLAGWQLRGISNGEREQRHLGVIAGVTIDFVGGKENFQELFGKEEYIPRIGKEKDGSQK</sequence>
<keyword evidence="2" id="KW-1185">Reference proteome</keyword>
<dbReference type="Proteomes" id="UP000499080">
    <property type="component" value="Unassembled WGS sequence"/>
</dbReference>
<name>A0A4Y2AA32_ARAVE</name>
<evidence type="ECO:0000313" key="2">
    <source>
        <dbReference type="Proteomes" id="UP000499080"/>
    </source>
</evidence>
<evidence type="ECO:0000313" key="1">
    <source>
        <dbReference type="EMBL" id="GBL76731.1"/>
    </source>
</evidence>
<gene>
    <name evidence="1" type="ORF">AVEN_53412_1</name>
</gene>
<reference evidence="1 2" key="1">
    <citation type="journal article" date="2019" name="Sci. Rep.">
        <title>Orb-weaving spider Araneus ventricosus genome elucidates the spidroin gene catalogue.</title>
        <authorList>
            <person name="Kono N."/>
            <person name="Nakamura H."/>
            <person name="Ohtoshi R."/>
            <person name="Moran D.A.P."/>
            <person name="Shinohara A."/>
            <person name="Yoshida Y."/>
            <person name="Fujiwara M."/>
            <person name="Mori M."/>
            <person name="Tomita M."/>
            <person name="Arakawa K."/>
        </authorList>
    </citation>
    <scope>NUCLEOTIDE SEQUENCE [LARGE SCALE GENOMIC DNA]</scope>
</reference>